<sequence>GLLAQLTTSKEELVKVNSDFKAFQACVNDELKNLRQQKEDEDALTQKALSEIKDNSQGFQNFTKTANKHPENEAVSQTDVDLQTEPENFPPSVEYHVTLRQ</sequence>
<dbReference type="EMBL" id="CAJVCH010034424">
    <property type="protein sequence ID" value="CAG7715022.1"/>
    <property type="molecule type" value="Genomic_DNA"/>
</dbReference>
<name>A0A8J2JBP3_9HEXA</name>
<protein>
    <submittedName>
        <fullName evidence="2">Uncharacterized protein</fullName>
    </submittedName>
</protein>
<evidence type="ECO:0000313" key="3">
    <source>
        <dbReference type="Proteomes" id="UP000708208"/>
    </source>
</evidence>
<dbReference type="Proteomes" id="UP000708208">
    <property type="component" value="Unassembled WGS sequence"/>
</dbReference>
<accession>A0A8J2JBP3</accession>
<keyword evidence="3" id="KW-1185">Reference proteome</keyword>
<evidence type="ECO:0000313" key="2">
    <source>
        <dbReference type="EMBL" id="CAG7715022.1"/>
    </source>
</evidence>
<feature type="non-terminal residue" evidence="2">
    <location>
        <position position="101"/>
    </location>
</feature>
<feature type="region of interest" description="Disordered" evidence="1">
    <location>
        <begin position="55"/>
        <end position="90"/>
    </location>
</feature>
<dbReference type="AlphaFoldDB" id="A0A8J2JBP3"/>
<proteinExistence type="predicted"/>
<feature type="compositionally biased region" description="Polar residues" evidence="1">
    <location>
        <begin position="55"/>
        <end position="65"/>
    </location>
</feature>
<comment type="caution">
    <text evidence="2">The sequence shown here is derived from an EMBL/GenBank/DDBJ whole genome shotgun (WGS) entry which is preliminary data.</text>
</comment>
<organism evidence="2 3">
    <name type="scientific">Allacma fusca</name>
    <dbReference type="NCBI Taxonomy" id="39272"/>
    <lineage>
        <taxon>Eukaryota</taxon>
        <taxon>Metazoa</taxon>
        <taxon>Ecdysozoa</taxon>
        <taxon>Arthropoda</taxon>
        <taxon>Hexapoda</taxon>
        <taxon>Collembola</taxon>
        <taxon>Symphypleona</taxon>
        <taxon>Sminthuridae</taxon>
        <taxon>Allacma</taxon>
    </lineage>
</organism>
<gene>
    <name evidence="2" type="ORF">AFUS01_LOCUS5393</name>
</gene>
<evidence type="ECO:0000256" key="1">
    <source>
        <dbReference type="SAM" id="MobiDB-lite"/>
    </source>
</evidence>
<feature type="non-terminal residue" evidence="2">
    <location>
        <position position="1"/>
    </location>
</feature>
<reference evidence="2" key="1">
    <citation type="submission" date="2021-06" db="EMBL/GenBank/DDBJ databases">
        <authorList>
            <person name="Hodson N. C."/>
            <person name="Mongue J. A."/>
            <person name="Jaron S. K."/>
        </authorList>
    </citation>
    <scope>NUCLEOTIDE SEQUENCE</scope>
</reference>